<dbReference type="EMBL" id="CM035427">
    <property type="protein sequence ID" value="KAH7306712.1"/>
    <property type="molecule type" value="Genomic_DNA"/>
</dbReference>
<proteinExistence type="predicted"/>
<evidence type="ECO:0000256" key="1">
    <source>
        <dbReference type="SAM" id="MobiDB-lite"/>
    </source>
</evidence>
<feature type="region of interest" description="Disordered" evidence="1">
    <location>
        <begin position="73"/>
        <end position="94"/>
    </location>
</feature>
<accession>A0A8T2S3L3</accession>
<comment type="caution">
    <text evidence="2">The sequence shown here is derived from an EMBL/GenBank/DDBJ whole genome shotgun (WGS) entry which is preliminary data.</text>
</comment>
<dbReference type="Proteomes" id="UP000825935">
    <property type="component" value="Chromosome 22"/>
</dbReference>
<evidence type="ECO:0000313" key="3">
    <source>
        <dbReference type="Proteomes" id="UP000825935"/>
    </source>
</evidence>
<keyword evidence="3" id="KW-1185">Reference proteome</keyword>
<gene>
    <name evidence="2" type="ORF">KP509_22G026300</name>
</gene>
<name>A0A8T2S3L3_CERRI</name>
<dbReference type="AlphaFoldDB" id="A0A8T2S3L3"/>
<evidence type="ECO:0000313" key="2">
    <source>
        <dbReference type="EMBL" id="KAH7306712.1"/>
    </source>
</evidence>
<protein>
    <submittedName>
        <fullName evidence="2">Uncharacterized protein</fullName>
    </submittedName>
</protein>
<feature type="compositionally biased region" description="Basic and acidic residues" evidence="1">
    <location>
        <begin position="85"/>
        <end position="94"/>
    </location>
</feature>
<organism evidence="2 3">
    <name type="scientific">Ceratopteris richardii</name>
    <name type="common">Triangle waterfern</name>
    <dbReference type="NCBI Taxonomy" id="49495"/>
    <lineage>
        <taxon>Eukaryota</taxon>
        <taxon>Viridiplantae</taxon>
        <taxon>Streptophyta</taxon>
        <taxon>Embryophyta</taxon>
        <taxon>Tracheophyta</taxon>
        <taxon>Polypodiopsida</taxon>
        <taxon>Polypodiidae</taxon>
        <taxon>Polypodiales</taxon>
        <taxon>Pteridineae</taxon>
        <taxon>Pteridaceae</taxon>
        <taxon>Parkerioideae</taxon>
        <taxon>Ceratopteris</taxon>
    </lineage>
</organism>
<reference evidence="2" key="1">
    <citation type="submission" date="2021-08" db="EMBL/GenBank/DDBJ databases">
        <title>WGS assembly of Ceratopteris richardii.</title>
        <authorList>
            <person name="Marchant D.B."/>
            <person name="Chen G."/>
            <person name="Jenkins J."/>
            <person name="Shu S."/>
            <person name="Leebens-Mack J."/>
            <person name="Grimwood J."/>
            <person name="Schmutz J."/>
            <person name="Soltis P."/>
            <person name="Soltis D."/>
            <person name="Chen Z.-H."/>
        </authorList>
    </citation>
    <scope>NUCLEOTIDE SEQUENCE</scope>
    <source>
        <strain evidence="2">Whitten #5841</strain>
        <tissue evidence="2">Leaf</tissue>
    </source>
</reference>
<sequence length="227" mass="25193">MQALWARRQLFEKQIQEILVKELASGGFEESFVQGFKELVKSVGTAEAVHFLKRKPLPEFDPRRIHLMSKPGQCIHMPTKGQSSRHPDESRLISEHPPESPIAKAVVIIDFPPQPATSIQEIINEIPTTSSEPPSSPVHLVSPVRLSSPPSSLFTTSTVVETIIRQTPPTLTETFTPSTSNLIPPTPINPFLNPSFPSFPLPPRPMFPFPPPMTFSPMSPPCPTHSW</sequence>